<dbReference type="AlphaFoldDB" id="A0A076N5M2"/>
<sequence>MVRSFALCFSIVVNRLWTTVCVADPSDVVALQQAIGVGT</sequence>
<dbReference type="PATRIC" id="fig|1068978.7.peg.6461"/>
<proteinExistence type="predicted"/>
<name>A0A076N5M2_AMYME</name>
<dbReference type="Proteomes" id="UP000062973">
    <property type="component" value="Chromosome"/>
</dbReference>
<protein>
    <submittedName>
        <fullName evidence="1">Uncharacterized protein</fullName>
    </submittedName>
</protein>
<keyword evidence="2" id="KW-1185">Reference proteome</keyword>
<reference evidence="1 2" key="1">
    <citation type="submission" date="2014-07" db="EMBL/GenBank/DDBJ databases">
        <title>Whole Genome Sequence of the Amycolatopsis methanolica 239.</title>
        <authorList>
            <person name="Tang B."/>
        </authorList>
    </citation>
    <scope>NUCLEOTIDE SEQUENCE [LARGE SCALE GENOMIC DNA]</scope>
    <source>
        <strain evidence="1 2">239</strain>
    </source>
</reference>
<dbReference type="KEGG" id="amq:AMETH_6018"/>
<evidence type="ECO:0000313" key="2">
    <source>
        <dbReference type="Proteomes" id="UP000062973"/>
    </source>
</evidence>
<dbReference type="HOGENOM" id="CLU_3303697_0_0_11"/>
<gene>
    <name evidence="1" type="ORF">AMETH_6018</name>
</gene>
<accession>A0A076N5M2</accession>
<organism evidence="1 2">
    <name type="scientific">Amycolatopsis methanolica 239</name>
    <dbReference type="NCBI Taxonomy" id="1068978"/>
    <lineage>
        <taxon>Bacteria</taxon>
        <taxon>Bacillati</taxon>
        <taxon>Actinomycetota</taxon>
        <taxon>Actinomycetes</taxon>
        <taxon>Pseudonocardiales</taxon>
        <taxon>Pseudonocardiaceae</taxon>
        <taxon>Amycolatopsis</taxon>
        <taxon>Amycolatopsis methanolica group</taxon>
    </lineage>
</organism>
<dbReference type="EMBL" id="CP009110">
    <property type="protein sequence ID" value="AIJ26110.1"/>
    <property type="molecule type" value="Genomic_DNA"/>
</dbReference>
<evidence type="ECO:0000313" key="1">
    <source>
        <dbReference type="EMBL" id="AIJ26110.1"/>
    </source>
</evidence>